<dbReference type="InterPro" id="IPR016171">
    <property type="entry name" value="Vanillyl_alc_oxidase_C-sub2"/>
</dbReference>
<dbReference type="InterPro" id="IPR010031">
    <property type="entry name" value="FAD_lactone_oxidase-like"/>
</dbReference>
<dbReference type="Gene3D" id="3.30.70.2530">
    <property type="match status" value="1"/>
</dbReference>
<reference evidence="3" key="1">
    <citation type="submission" date="2020-05" db="EMBL/GenBank/DDBJ databases">
        <authorList>
            <person name="Chiriac C."/>
            <person name="Salcher M."/>
            <person name="Ghai R."/>
            <person name="Kavagutti S V."/>
        </authorList>
    </citation>
    <scope>NUCLEOTIDE SEQUENCE</scope>
</reference>
<dbReference type="GO" id="GO:0016020">
    <property type="term" value="C:membrane"/>
    <property type="evidence" value="ECO:0007669"/>
    <property type="project" value="InterPro"/>
</dbReference>
<dbReference type="Gene3D" id="1.10.45.10">
    <property type="entry name" value="Vanillyl-alcohol Oxidase, Chain A, domain 4"/>
    <property type="match status" value="1"/>
</dbReference>
<accession>A0A6J6CQD4</accession>
<organism evidence="3">
    <name type="scientific">freshwater metagenome</name>
    <dbReference type="NCBI Taxonomy" id="449393"/>
    <lineage>
        <taxon>unclassified sequences</taxon>
        <taxon>metagenomes</taxon>
        <taxon>ecological metagenomes</taxon>
    </lineage>
</organism>
<dbReference type="GO" id="GO:0080049">
    <property type="term" value="F:L-gulono-1,4-lactone dehydrogenase activity"/>
    <property type="evidence" value="ECO:0007669"/>
    <property type="project" value="TreeGrafter"/>
</dbReference>
<sequence length="411" mass="44464">MAKNWSGTVDFKDLVAASPASLEELKSLIAASEKVRARGSAHCFNDIADTSATSVSLANMSGEIAIDKESRTVRVPAGLKYGELAVALNERGWAIHNMASLPHISVAGAVATATHGSGVGNGNLATAVVGLEIVLPDGSLKRVSKGDANFEGYVVGLGLTGVVVNLDLAIEPTFNISQTVYRGMSRESYAANLDEIMSLAYSVSYFTTWAAAGGGEVWAKFRSGTTAPTELFEAYPATSNRHPLPGLNPEPCTEQMAVSGPWHLRLPHFKMEFTPSAGDEIQSEFFVARKDAPAAIAALEKIAPQINEILWVTEIRAIAADELWMSPHYQRDSIGIHFTWKKVDAVYEMVKVVEATLAPFNYRPHLGKVFSASPEYLDSVMPKMEDFKNLVNEIDPVNKFGNVFTDKLLGR</sequence>
<dbReference type="PROSITE" id="PS51387">
    <property type="entry name" value="FAD_PCMH"/>
    <property type="match status" value="1"/>
</dbReference>
<dbReference type="Gene3D" id="3.30.70.2520">
    <property type="match status" value="1"/>
</dbReference>
<dbReference type="InterPro" id="IPR016166">
    <property type="entry name" value="FAD-bd_PCMH"/>
</dbReference>
<gene>
    <name evidence="3" type="ORF">UFOPK1541_00358</name>
</gene>
<dbReference type="Gene3D" id="3.30.465.10">
    <property type="match status" value="1"/>
</dbReference>
<dbReference type="Gene3D" id="3.30.43.10">
    <property type="entry name" value="Uridine Diphospho-n-acetylenolpyruvylglucosamine Reductase, domain 2"/>
    <property type="match status" value="1"/>
</dbReference>
<dbReference type="InterPro" id="IPR007173">
    <property type="entry name" value="ALO_C"/>
</dbReference>
<dbReference type="EMBL" id="CAEZTA010000028">
    <property type="protein sequence ID" value="CAB4552609.1"/>
    <property type="molecule type" value="Genomic_DNA"/>
</dbReference>
<dbReference type="Pfam" id="PF04030">
    <property type="entry name" value="ALO"/>
    <property type="match status" value="1"/>
</dbReference>
<dbReference type="InterPro" id="IPR006094">
    <property type="entry name" value="Oxid_FAD_bind_N"/>
</dbReference>
<dbReference type="SUPFAM" id="SSF56176">
    <property type="entry name" value="FAD-binding/transporter-associated domain-like"/>
    <property type="match status" value="1"/>
</dbReference>
<protein>
    <submittedName>
        <fullName evidence="3">Unannotated protein</fullName>
    </submittedName>
</protein>
<evidence type="ECO:0000313" key="3">
    <source>
        <dbReference type="EMBL" id="CAB4552609.1"/>
    </source>
</evidence>
<dbReference type="GO" id="GO:0071949">
    <property type="term" value="F:FAD binding"/>
    <property type="evidence" value="ECO:0007669"/>
    <property type="project" value="InterPro"/>
</dbReference>
<dbReference type="GO" id="GO:0003885">
    <property type="term" value="F:D-arabinono-1,4-lactone oxidase activity"/>
    <property type="evidence" value="ECO:0007669"/>
    <property type="project" value="InterPro"/>
</dbReference>
<dbReference type="InterPro" id="IPR016169">
    <property type="entry name" value="FAD-bd_PCMH_sub2"/>
</dbReference>
<dbReference type="Pfam" id="PF01565">
    <property type="entry name" value="FAD_binding_4"/>
    <property type="match status" value="1"/>
</dbReference>
<dbReference type="AlphaFoldDB" id="A0A6J6CQD4"/>
<feature type="domain" description="FAD-binding PCMH-type" evidence="2">
    <location>
        <begin position="8"/>
        <end position="173"/>
    </location>
</feature>
<evidence type="ECO:0000259" key="2">
    <source>
        <dbReference type="PROSITE" id="PS51387"/>
    </source>
</evidence>
<dbReference type="PANTHER" id="PTHR43762">
    <property type="entry name" value="L-GULONOLACTONE OXIDASE"/>
    <property type="match status" value="1"/>
</dbReference>
<dbReference type="InterPro" id="IPR016167">
    <property type="entry name" value="FAD-bd_PCMH_sub1"/>
</dbReference>
<proteinExistence type="predicted"/>
<dbReference type="InterPro" id="IPR036318">
    <property type="entry name" value="FAD-bd_PCMH-like_sf"/>
</dbReference>
<evidence type="ECO:0000256" key="1">
    <source>
        <dbReference type="ARBA" id="ARBA00023002"/>
    </source>
</evidence>
<name>A0A6J6CQD4_9ZZZZ</name>
<keyword evidence="1" id="KW-0560">Oxidoreductase</keyword>
<dbReference type="PANTHER" id="PTHR43762:SF1">
    <property type="entry name" value="D-ARABINONO-1,4-LACTONE OXIDASE"/>
    <property type="match status" value="1"/>
</dbReference>